<feature type="binding site" evidence="3">
    <location>
        <position position="180"/>
    </location>
    <ligand>
        <name>substrate</name>
    </ligand>
</feature>
<dbReference type="Gene3D" id="1.10.40.30">
    <property type="entry name" value="Fumarase/aspartase (C-terminal domain)"/>
    <property type="match status" value="1"/>
</dbReference>
<dbReference type="InterPro" id="IPR018951">
    <property type="entry name" value="Fumarase_C_C"/>
</dbReference>
<reference evidence="6" key="1">
    <citation type="submission" date="2022-01" db="EMBL/GenBank/DDBJ databases">
        <authorList>
            <person name="Karlyshev A.V."/>
            <person name="Jaspars M."/>
        </authorList>
    </citation>
    <scope>NUCLEOTIDE SEQUENCE</scope>
    <source>
        <strain evidence="6">AGSA3-2</strain>
    </source>
</reference>
<dbReference type="GO" id="GO:0005829">
    <property type="term" value="C:cytosol"/>
    <property type="evidence" value="ECO:0007669"/>
    <property type="project" value="TreeGrafter"/>
</dbReference>
<evidence type="ECO:0000259" key="4">
    <source>
        <dbReference type="Pfam" id="PF00206"/>
    </source>
</evidence>
<comment type="miscellaneous">
    <text evidence="3">There are 2 substrate-binding sites: the catalytic A site, and the non-catalytic B site that may play a role in the transfer of substrate or product between the active site and the solvent. Alternatively, the B site may bind allosteric effectors.</text>
</comment>
<protein>
    <recommendedName>
        <fullName evidence="3">Fumarate hydratase class II</fullName>
        <shortName evidence="3">Fumarase C</shortName>
        <ecNumber evidence="3">4.2.1.2</ecNumber>
    </recommendedName>
    <alternativeName>
        <fullName evidence="3">Aerobic fumarase</fullName>
    </alternativeName>
    <alternativeName>
        <fullName evidence="3">Iron-independent fumarase</fullName>
    </alternativeName>
</protein>
<dbReference type="Pfam" id="PF10415">
    <property type="entry name" value="FumaraseC_C"/>
    <property type="match status" value="1"/>
</dbReference>
<evidence type="ECO:0000256" key="3">
    <source>
        <dbReference type="HAMAP-Rule" id="MF_00743"/>
    </source>
</evidence>
<dbReference type="InterPro" id="IPR020557">
    <property type="entry name" value="Fumarate_lyase_CS"/>
</dbReference>
<dbReference type="Gene3D" id="1.20.200.10">
    <property type="entry name" value="Fumarase/aspartase (Central domain)"/>
    <property type="match status" value="1"/>
</dbReference>
<name>A0A9Q3ZGK9_9GAMM</name>
<dbReference type="KEGG" id="axe:P40_21670"/>
<dbReference type="PANTHER" id="PTHR42696:SF2">
    <property type="entry name" value="ASPARTATE AMMONIA-LYASE"/>
    <property type="match status" value="1"/>
</dbReference>
<feature type="active site" description="Proton donor/acceptor" evidence="3">
    <location>
        <position position="181"/>
    </location>
</feature>
<feature type="binding site" evidence="3">
    <location>
        <position position="312"/>
    </location>
    <ligand>
        <name>substrate</name>
    </ligand>
</feature>
<keyword evidence="2 3" id="KW-0456">Lyase</keyword>
<feature type="site" description="Important for catalytic activity" evidence="3">
    <location>
        <position position="324"/>
    </location>
</feature>
<comment type="similarity">
    <text evidence="1 3">Belongs to the class-II fumarase/aspartase family. Fumarase subfamily.</text>
</comment>
<evidence type="ECO:0000259" key="5">
    <source>
        <dbReference type="Pfam" id="PF10415"/>
    </source>
</evidence>
<gene>
    <name evidence="3" type="primary">fumC</name>
    <name evidence="6" type="ORF">LZG35_02150</name>
</gene>
<dbReference type="FunFam" id="1.10.40.30:FF:000002">
    <property type="entry name" value="Fumarate hydratase class II"/>
    <property type="match status" value="1"/>
</dbReference>
<dbReference type="PANTHER" id="PTHR42696">
    <property type="entry name" value="ASPARTATE AMMONIA-LYASE"/>
    <property type="match status" value="1"/>
</dbReference>
<dbReference type="RefSeq" id="WP_022997387.1">
    <property type="nucleotide sequence ID" value="NZ_CBDDTQ010000003.1"/>
</dbReference>
<evidence type="ECO:0000256" key="1">
    <source>
        <dbReference type="ARBA" id="ARBA00009084"/>
    </source>
</evidence>
<feature type="binding site" description="in site B" evidence="3">
    <location>
        <begin position="122"/>
        <end position="125"/>
    </location>
    <ligand>
        <name>substrate</name>
    </ligand>
</feature>
<proteinExistence type="inferred from homology"/>
<dbReference type="InterPro" id="IPR005677">
    <property type="entry name" value="Fum_hydII"/>
</dbReference>
<keyword evidence="7" id="KW-1185">Reference proteome</keyword>
<dbReference type="InterPro" id="IPR008948">
    <property type="entry name" value="L-Aspartase-like"/>
</dbReference>
<dbReference type="EC" id="4.2.1.2" evidence="3"/>
<evidence type="ECO:0000313" key="7">
    <source>
        <dbReference type="Proteomes" id="UP001107961"/>
    </source>
</evidence>
<dbReference type="Proteomes" id="UP001107961">
    <property type="component" value="Unassembled WGS sequence"/>
</dbReference>
<dbReference type="GO" id="GO:0006106">
    <property type="term" value="P:fumarate metabolic process"/>
    <property type="evidence" value="ECO:0007669"/>
    <property type="project" value="InterPro"/>
</dbReference>
<keyword evidence="3" id="KW-0963">Cytoplasm</keyword>
<dbReference type="HAMAP" id="MF_00743">
    <property type="entry name" value="FumaraseC"/>
    <property type="match status" value="1"/>
</dbReference>
<dbReference type="PROSITE" id="PS00163">
    <property type="entry name" value="FUMARATE_LYASES"/>
    <property type="match status" value="1"/>
</dbReference>
<comment type="pathway">
    <text evidence="3">Carbohydrate metabolism; tricarboxylic acid cycle; (S)-malate from fumarate: step 1/1.</text>
</comment>
<accession>A0A9Q3ZGK9</accession>
<comment type="subcellular location">
    <subcellularLocation>
        <location evidence="3">Cytoplasm</location>
    </subcellularLocation>
</comment>
<dbReference type="InterPro" id="IPR051546">
    <property type="entry name" value="Aspartate_Ammonia-Lyase"/>
</dbReference>
<dbReference type="GO" id="GO:0006099">
    <property type="term" value="P:tricarboxylic acid cycle"/>
    <property type="evidence" value="ECO:0007669"/>
    <property type="project" value="UniProtKB-UniRule"/>
</dbReference>
<evidence type="ECO:0000256" key="2">
    <source>
        <dbReference type="ARBA" id="ARBA00023239"/>
    </source>
</evidence>
<dbReference type="AlphaFoldDB" id="A0A9Q3ZGK9"/>
<feature type="domain" description="Fumarase C C-terminal" evidence="5">
    <location>
        <begin position="401"/>
        <end position="454"/>
    </location>
</feature>
<dbReference type="FunFam" id="1.10.275.10:FF:000001">
    <property type="entry name" value="Fumarate hydratase, mitochondrial"/>
    <property type="match status" value="1"/>
</dbReference>
<comment type="subunit">
    <text evidence="3">Homotetramer.</text>
</comment>
<dbReference type="Pfam" id="PF00206">
    <property type="entry name" value="Lyase_1"/>
    <property type="match status" value="1"/>
</dbReference>
<dbReference type="Gene3D" id="1.10.275.10">
    <property type="entry name" value="Fumarase/aspartase (N-terminal domain)"/>
    <property type="match status" value="1"/>
</dbReference>
<feature type="binding site" evidence="3">
    <location>
        <begin position="98"/>
        <end position="100"/>
    </location>
    <ligand>
        <name>substrate</name>
    </ligand>
</feature>
<feature type="binding site" evidence="3">
    <location>
        <begin position="317"/>
        <end position="319"/>
    </location>
    <ligand>
        <name>substrate</name>
    </ligand>
</feature>
<feature type="binding site" evidence="3">
    <location>
        <begin position="132"/>
        <end position="134"/>
    </location>
    <ligand>
        <name>substrate</name>
    </ligand>
</feature>
<evidence type="ECO:0000313" key="6">
    <source>
        <dbReference type="EMBL" id="MCE7507422.1"/>
    </source>
</evidence>
<dbReference type="InterPro" id="IPR000362">
    <property type="entry name" value="Fumarate_lyase_fam"/>
</dbReference>
<dbReference type="SUPFAM" id="SSF48557">
    <property type="entry name" value="L-aspartase-like"/>
    <property type="match status" value="1"/>
</dbReference>
<dbReference type="GO" id="GO:0004333">
    <property type="term" value="F:fumarate hydratase activity"/>
    <property type="evidence" value="ECO:0007669"/>
    <property type="project" value="UniProtKB-UniRule"/>
</dbReference>
<dbReference type="FunFam" id="1.20.200.10:FF:000001">
    <property type="entry name" value="Fumarate hydratase, mitochondrial"/>
    <property type="match status" value="1"/>
</dbReference>
<organism evidence="6 7">
    <name type="scientific">Alloalcanivorax xenomutans</name>
    <dbReference type="NCBI Taxonomy" id="1094342"/>
    <lineage>
        <taxon>Bacteria</taxon>
        <taxon>Pseudomonadati</taxon>
        <taxon>Pseudomonadota</taxon>
        <taxon>Gammaproteobacteria</taxon>
        <taxon>Oceanospirillales</taxon>
        <taxon>Alcanivoracaceae</taxon>
        <taxon>Alloalcanivorax</taxon>
    </lineage>
</organism>
<dbReference type="InterPro" id="IPR022761">
    <property type="entry name" value="Fumarate_lyase_N"/>
</dbReference>
<comment type="caution">
    <text evidence="6">The sequence shown here is derived from an EMBL/GenBank/DDBJ whole genome shotgun (WGS) entry which is preliminary data.</text>
</comment>
<feature type="domain" description="Fumarate lyase N-terminal" evidence="4">
    <location>
        <begin position="12"/>
        <end position="335"/>
    </location>
</feature>
<feature type="active site" evidence="3">
    <location>
        <position position="311"/>
    </location>
</feature>
<dbReference type="GO" id="GO:0006531">
    <property type="term" value="P:aspartate metabolic process"/>
    <property type="evidence" value="ECO:0007669"/>
    <property type="project" value="TreeGrafter"/>
</dbReference>
<dbReference type="PRINTS" id="PR00149">
    <property type="entry name" value="FUMRATELYASE"/>
</dbReference>
<dbReference type="GeneID" id="94688925"/>
<sequence length="460" mass="48853">MNDTRVEKDSLGEVAVPKAALWGAQTQRAVNNFPISGRRLPFRFIQAVARIKRCAASVNVDLELLSEERGDAIRSVCEALINGEHRDQFPVDVFQTGSGTSTNMNVNEVVAHLCQTQGVDVHPNDHVNLGQSSNDTIPTAIHVSSAMAVNEQLMPALEHLITTLGSKAGEGKDLVKTGRTHLMDAMPVTVEQELRTWVLQLQAASQRLAGARDELHALPQGGTAVGTGINAHAEFAERFVDALSDETGHPFTAMPYPAVAQSAVDAPLALSSALRGLAVVLMKISNDLRWMNSGPIHGLAEIQLPATQPGSSIMPGKVNPVICESATMVAAQVIGLDQANTVAAQSGNFQLNVMLPLVAANLLDMVEWLANSCRNLADQAIAGLTYNREHLAEGVGRNPILVTALNPVIGYEKAAAIAKQAFASGRPVIDVAAEQTDLSVEELTALLDPLKLTHPAASDS</sequence>
<dbReference type="EMBL" id="JAJVKT010000002">
    <property type="protein sequence ID" value="MCE7507422.1"/>
    <property type="molecule type" value="Genomic_DNA"/>
</dbReference>
<keyword evidence="3" id="KW-0816">Tricarboxylic acid cycle</keyword>
<comment type="function">
    <text evidence="3">Involved in the TCA cycle. Catalyzes the stereospecific interconversion of fumarate to L-malate.</text>
</comment>
<dbReference type="PRINTS" id="PR00145">
    <property type="entry name" value="ARGSUCLYASE"/>
</dbReference>
<dbReference type="GO" id="GO:0008797">
    <property type="term" value="F:aspartate ammonia-lyase activity"/>
    <property type="evidence" value="ECO:0007669"/>
    <property type="project" value="TreeGrafter"/>
</dbReference>
<dbReference type="InterPro" id="IPR024083">
    <property type="entry name" value="Fumarase/histidase_N"/>
</dbReference>
<comment type="catalytic activity">
    <reaction evidence="3">
        <text>(S)-malate = fumarate + H2O</text>
        <dbReference type="Rhea" id="RHEA:12460"/>
        <dbReference type="ChEBI" id="CHEBI:15377"/>
        <dbReference type="ChEBI" id="CHEBI:15589"/>
        <dbReference type="ChEBI" id="CHEBI:29806"/>
        <dbReference type="EC" id="4.2.1.2"/>
    </reaction>
</comment>